<keyword evidence="5 9" id="KW-0653">Protein transport</keyword>
<evidence type="ECO:0000256" key="3">
    <source>
        <dbReference type="ARBA" id="ARBA00022475"/>
    </source>
</evidence>
<feature type="compositionally biased region" description="Basic and acidic residues" evidence="10">
    <location>
        <begin position="8"/>
        <end position="20"/>
    </location>
</feature>
<evidence type="ECO:0000313" key="11">
    <source>
        <dbReference type="EMBL" id="GHE16479.1"/>
    </source>
</evidence>
<comment type="similarity">
    <text evidence="9">Belongs to the SecE/SEC61-gamma family.</text>
</comment>
<dbReference type="Pfam" id="PF00584">
    <property type="entry name" value="SecE"/>
    <property type="match status" value="1"/>
</dbReference>
<feature type="transmembrane region" description="Helical" evidence="9">
    <location>
        <begin position="45"/>
        <end position="66"/>
    </location>
</feature>
<dbReference type="HAMAP" id="MF_00422">
    <property type="entry name" value="SecE"/>
    <property type="match status" value="1"/>
</dbReference>
<comment type="caution">
    <text evidence="11">The sequence shown here is derived from an EMBL/GenBank/DDBJ whole genome shotgun (WGS) entry which is preliminary data.</text>
</comment>
<protein>
    <recommendedName>
        <fullName evidence="9">Protein translocase subunit SecE</fullName>
    </recommendedName>
</protein>
<comment type="function">
    <text evidence="9">Essential subunit of the Sec protein translocation channel SecYEG. Clamps together the 2 halves of SecY. May contact the channel plug during translocation.</text>
</comment>
<feature type="region of interest" description="Disordered" evidence="10">
    <location>
        <begin position="1"/>
        <end position="21"/>
    </location>
</feature>
<dbReference type="InterPro" id="IPR038379">
    <property type="entry name" value="SecE_sf"/>
</dbReference>
<evidence type="ECO:0000256" key="10">
    <source>
        <dbReference type="SAM" id="MobiDB-lite"/>
    </source>
</evidence>
<keyword evidence="8 9" id="KW-0472">Membrane</keyword>
<keyword evidence="4 9" id="KW-0812">Transmembrane</keyword>
<evidence type="ECO:0000256" key="7">
    <source>
        <dbReference type="ARBA" id="ARBA00023010"/>
    </source>
</evidence>
<evidence type="ECO:0000256" key="1">
    <source>
        <dbReference type="ARBA" id="ARBA00004370"/>
    </source>
</evidence>
<evidence type="ECO:0000256" key="6">
    <source>
        <dbReference type="ARBA" id="ARBA00022989"/>
    </source>
</evidence>
<dbReference type="EMBL" id="BNAD01000002">
    <property type="protein sequence ID" value="GHE16479.1"/>
    <property type="molecule type" value="Genomic_DNA"/>
</dbReference>
<keyword evidence="6 9" id="KW-1133">Transmembrane helix</keyword>
<proteinExistence type="inferred from homology"/>
<keyword evidence="12" id="KW-1185">Reference proteome</keyword>
<accession>A0ABQ3HIH0</accession>
<evidence type="ECO:0000256" key="9">
    <source>
        <dbReference type="HAMAP-Rule" id="MF_00422"/>
    </source>
</evidence>
<comment type="subcellular location">
    <subcellularLocation>
        <location evidence="9">Cell membrane</location>
        <topology evidence="9">Single-pass membrane protein</topology>
    </subcellularLocation>
    <subcellularLocation>
        <location evidence="1">Membrane</location>
    </subcellularLocation>
</comment>
<evidence type="ECO:0000256" key="5">
    <source>
        <dbReference type="ARBA" id="ARBA00022927"/>
    </source>
</evidence>
<dbReference type="PROSITE" id="PS01067">
    <property type="entry name" value="SECE_SEC61G"/>
    <property type="match status" value="1"/>
</dbReference>
<dbReference type="PANTHER" id="PTHR33910:SF1">
    <property type="entry name" value="PROTEIN TRANSLOCASE SUBUNIT SECE"/>
    <property type="match status" value="1"/>
</dbReference>
<keyword evidence="2 9" id="KW-0813">Transport</keyword>
<comment type="subunit">
    <text evidence="9">Component of the Sec protein translocase complex. Heterotrimer consisting of SecY, SecE and SecG subunits. The heterotrimers can form oligomers, although 1 heterotrimer is thought to be able to translocate proteins. Interacts with the ribosome. Interacts with SecDF, and other proteins may be involved. Interacts with SecA.</text>
</comment>
<dbReference type="RefSeq" id="WP_191278394.1">
    <property type="nucleotide sequence ID" value="NZ_BNAD01000002.1"/>
</dbReference>
<sequence>MADGNAVQDRRDSRGDDRGRTSPVTFLRQVVAELRKVVWPTQQQLITYFFVVLVFVIVVMAIVTLLDLGFGKLVFEVFTGSNTQ</sequence>
<evidence type="ECO:0000313" key="12">
    <source>
        <dbReference type="Proteomes" id="UP000597341"/>
    </source>
</evidence>
<dbReference type="PANTHER" id="PTHR33910">
    <property type="entry name" value="PROTEIN TRANSLOCASE SUBUNIT SECE"/>
    <property type="match status" value="1"/>
</dbReference>
<keyword evidence="3 9" id="KW-1003">Cell membrane</keyword>
<dbReference type="Gene3D" id="1.20.5.1030">
    <property type="entry name" value="Preprotein translocase secy subunit"/>
    <property type="match status" value="1"/>
</dbReference>
<evidence type="ECO:0000256" key="8">
    <source>
        <dbReference type="ARBA" id="ARBA00023136"/>
    </source>
</evidence>
<dbReference type="Proteomes" id="UP000597341">
    <property type="component" value="Unassembled WGS sequence"/>
</dbReference>
<dbReference type="InterPro" id="IPR001901">
    <property type="entry name" value="Translocase_SecE/Sec61-g"/>
</dbReference>
<reference evidence="12" key="1">
    <citation type="journal article" date="2019" name="Int. J. Syst. Evol. Microbiol.">
        <title>The Global Catalogue of Microorganisms (GCM) 10K type strain sequencing project: providing services to taxonomists for standard genome sequencing and annotation.</title>
        <authorList>
            <consortium name="The Broad Institute Genomics Platform"/>
            <consortium name="The Broad Institute Genome Sequencing Center for Infectious Disease"/>
            <person name="Wu L."/>
            <person name="Ma J."/>
        </authorList>
    </citation>
    <scope>NUCLEOTIDE SEQUENCE [LARGE SCALE GENOMIC DNA]</scope>
    <source>
        <strain evidence="12">CGMCC 1.12791</strain>
    </source>
</reference>
<dbReference type="NCBIfam" id="TIGR00964">
    <property type="entry name" value="secE_bact"/>
    <property type="match status" value="1"/>
</dbReference>
<keyword evidence="7 9" id="KW-0811">Translocation</keyword>
<name>A0ABQ3HIH0_9ACTN</name>
<evidence type="ECO:0000256" key="4">
    <source>
        <dbReference type="ARBA" id="ARBA00022692"/>
    </source>
</evidence>
<dbReference type="InterPro" id="IPR005807">
    <property type="entry name" value="SecE_bac"/>
</dbReference>
<evidence type="ECO:0000256" key="2">
    <source>
        <dbReference type="ARBA" id="ARBA00022448"/>
    </source>
</evidence>
<organism evidence="11 12">
    <name type="scientific">Nocardioides flavus</name>
    <name type="common">ex Wang et al. 2016</name>
    <dbReference type="NCBI Taxonomy" id="2058780"/>
    <lineage>
        <taxon>Bacteria</taxon>
        <taxon>Bacillati</taxon>
        <taxon>Actinomycetota</taxon>
        <taxon>Actinomycetes</taxon>
        <taxon>Propionibacteriales</taxon>
        <taxon>Nocardioidaceae</taxon>
        <taxon>Nocardioides</taxon>
    </lineage>
</organism>
<gene>
    <name evidence="9 11" type="primary">secE</name>
    <name evidence="11" type="ORF">GCM10011376_10890</name>
</gene>